<feature type="compositionally biased region" description="Basic residues" evidence="1">
    <location>
        <begin position="21"/>
        <end position="31"/>
    </location>
</feature>
<evidence type="ECO:0000256" key="1">
    <source>
        <dbReference type="SAM" id="MobiDB-lite"/>
    </source>
</evidence>
<dbReference type="Proteomes" id="UP001265746">
    <property type="component" value="Unassembled WGS sequence"/>
</dbReference>
<dbReference type="PANTHER" id="PTHR38116">
    <property type="entry name" value="CHROMOSOME 7, WHOLE GENOME SHOTGUN SEQUENCE"/>
    <property type="match status" value="1"/>
</dbReference>
<keyword evidence="3" id="KW-1185">Reference proteome</keyword>
<dbReference type="AlphaFoldDB" id="A0AAD9S1X2"/>
<comment type="caution">
    <text evidence="2">The sequence shown here is derived from an EMBL/GenBank/DDBJ whole genome shotgun (WGS) entry which is preliminary data.</text>
</comment>
<feature type="region of interest" description="Disordered" evidence="1">
    <location>
        <begin position="1"/>
        <end position="60"/>
    </location>
</feature>
<gene>
    <name evidence="2" type="ORF">N8I77_013322</name>
</gene>
<evidence type="ECO:0008006" key="4">
    <source>
        <dbReference type="Google" id="ProtNLM"/>
    </source>
</evidence>
<protein>
    <recommendedName>
        <fullName evidence="4">BZIP domain-containing protein</fullName>
    </recommendedName>
</protein>
<evidence type="ECO:0000313" key="2">
    <source>
        <dbReference type="EMBL" id="KAK2596432.1"/>
    </source>
</evidence>
<dbReference type="CDD" id="cd14688">
    <property type="entry name" value="bZIP_YAP"/>
    <property type="match status" value="1"/>
</dbReference>
<reference evidence="2" key="1">
    <citation type="submission" date="2023-06" db="EMBL/GenBank/DDBJ databases">
        <authorList>
            <person name="Noh H."/>
        </authorList>
    </citation>
    <scope>NUCLEOTIDE SEQUENCE</scope>
    <source>
        <strain evidence="2">DUCC20226</strain>
    </source>
</reference>
<organism evidence="2 3">
    <name type="scientific">Phomopsis amygdali</name>
    <name type="common">Fusicoccum amygdali</name>
    <dbReference type="NCBI Taxonomy" id="1214568"/>
    <lineage>
        <taxon>Eukaryota</taxon>
        <taxon>Fungi</taxon>
        <taxon>Dikarya</taxon>
        <taxon>Ascomycota</taxon>
        <taxon>Pezizomycotina</taxon>
        <taxon>Sordariomycetes</taxon>
        <taxon>Sordariomycetidae</taxon>
        <taxon>Diaporthales</taxon>
        <taxon>Diaporthaceae</taxon>
        <taxon>Diaporthe</taxon>
    </lineage>
</organism>
<evidence type="ECO:0000313" key="3">
    <source>
        <dbReference type="Proteomes" id="UP001265746"/>
    </source>
</evidence>
<dbReference type="Pfam" id="PF11905">
    <property type="entry name" value="DUF3425"/>
    <property type="match status" value="1"/>
</dbReference>
<sequence>MNNPKKKRPMTEARRQQSRAAQKRYREKQKRRLAELSSLASASQFNGPGHPMPMSSDFLEATWLPNPNGALNLMEEQIPVSARGGAAHTAELNGVESLSAIEDIGVDPNWTVNIPRSGLDISQANDTCLSSESTLEGRRGGDGQTIAASVYLPLSEQVADTQELLESMQSSSLARPSASIESSSSFPVDDVPVPSIPRDTYIRVHRYSLLNSFMENATMLGYTRDWVTTHGCHLKSLWCPTLPQPQPQPQGGIRVHWKENISAMMKVAPDLAPTEAQLQYPHLLYIDIFPFPEFREKMLALRAVRPKVFEEKDFMRDIDTGEAICCWGPTPWEKRSWEAQPWFLGKWWMLTGGEQGEMGSLSRWWRRFRGEEV</sequence>
<proteinExistence type="predicted"/>
<dbReference type="EMBL" id="JAUJFL010000011">
    <property type="protein sequence ID" value="KAK2596432.1"/>
    <property type="molecule type" value="Genomic_DNA"/>
</dbReference>
<accession>A0AAD9S1X2</accession>
<dbReference type="InterPro" id="IPR021833">
    <property type="entry name" value="DUF3425"/>
</dbReference>
<name>A0AAD9S1X2_PHOAM</name>
<dbReference type="PANTHER" id="PTHR38116:SF5">
    <property type="entry name" value="BZIP DOMAIN-CONTAINING PROTEIN"/>
    <property type="match status" value="1"/>
</dbReference>